<feature type="transmembrane region" description="Helical" evidence="1">
    <location>
        <begin position="102"/>
        <end position="123"/>
    </location>
</feature>
<keyword evidence="1" id="KW-0472">Membrane</keyword>
<evidence type="ECO:0000256" key="1">
    <source>
        <dbReference type="SAM" id="Phobius"/>
    </source>
</evidence>
<keyword evidence="1" id="KW-1133">Transmembrane helix</keyword>
<organism evidence="2">
    <name type="scientific">Proteinivorax tanatarense</name>
    <dbReference type="NCBI Taxonomy" id="1260629"/>
    <lineage>
        <taxon>Bacteria</taxon>
        <taxon>Bacillati</taxon>
        <taxon>Bacillota</taxon>
        <taxon>Clostridia</taxon>
        <taxon>Eubacteriales</taxon>
        <taxon>Proteinivoracaceae</taxon>
        <taxon>Proteinivorax</taxon>
    </lineage>
</organism>
<reference evidence="2" key="2">
    <citation type="submission" date="2024-06" db="EMBL/GenBank/DDBJ databases">
        <authorList>
            <person name="Petrova K.O."/>
            <person name="Toshchakov S.V."/>
            <person name="Boltjanskaja Y.V."/>
            <person name="Kevbrin V."/>
        </authorList>
    </citation>
    <scope>NUCLEOTIDE SEQUENCE</scope>
    <source>
        <strain evidence="2">Z-910T</strain>
    </source>
</reference>
<reference evidence="2" key="1">
    <citation type="journal article" date="2013" name="Extremophiles">
        <title>Proteinivorax tanatarense gen. nov., sp. nov., an anaerobic, haloalkaliphilic, proteolytic bacterium isolated from a decaying algal bloom, and proposal of Proteinivoraceae fam. nov.</title>
        <authorList>
            <person name="Kevbrin V."/>
            <person name="Boltyanskaya Y."/>
            <person name="Zhilina T."/>
            <person name="Kolganova T."/>
            <person name="Lavrentjeva E."/>
            <person name="Kuznetsov B."/>
        </authorList>
    </citation>
    <scope>NUCLEOTIDE SEQUENCE</scope>
    <source>
        <strain evidence="2">Z-910T</strain>
    </source>
</reference>
<evidence type="ECO:0008006" key="3">
    <source>
        <dbReference type="Google" id="ProtNLM"/>
    </source>
</evidence>
<proteinExistence type="predicted"/>
<accession>A0AAU7VKD8</accession>
<sequence>MGRHKHVRFITQTGILLAITLTFQMLGLPQMVTGIVVNAMLVLAALSVGIYGSIIVGGLTPLIAFIRGILPPILGPVIPFIIISNWALIIIFMIFYKRNKFIAVACSSFGKFLILTFVVRLIVDIPPEPAAMLQLPQLFTATLGGILAITIWPAIKRNIIK</sequence>
<feature type="transmembrane region" description="Helical" evidence="1">
    <location>
        <begin position="6"/>
        <end position="28"/>
    </location>
</feature>
<feature type="transmembrane region" description="Helical" evidence="1">
    <location>
        <begin position="135"/>
        <end position="155"/>
    </location>
</feature>
<feature type="transmembrane region" description="Helical" evidence="1">
    <location>
        <begin position="40"/>
        <end position="67"/>
    </location>
</feature>
<feature type="transmembrane region" description="Helical" evidence="1">
    <location>
        <begin position="73"/>
        <end position="95"/>
    </location>
</feature>
<name>A0AAU7VKD8_9FIRM</name>
<evidence type="ECO:0000313" key="2">
    <source>
        <dbReference type="EMBL" id="XBX74554.1"/>
    </source>
</evidence>
<protein>
    <recommendedName>
        <fullName evidence="3">ECF transporter S component</fullName>
    </recommendedName>
</protein>
<keyword evidence="1" id="KW-0812">Transmembrane</keyword>
<gene>
    <name evidence="2" type="ORF">PRVXT_002598</name>
</gene>
<dbReference type="EMBL" id="CP158367">
    <property type="protein sequence ID" value="XBX74554.1"/>
    <property type="molecule type" value="Genomic_DNA"/>
</dbReference>
<dbReference type="RefSeq" id="WP_350343306.1">
    <property type="nucleotide sequence ID" value="NZ_CP158367.1"/>
</dbReference>
<dbReference type="AlphaFoldDB" id="A0AAU7VKD8"/>